<geneLocation type="plasmid" evidence="2 3">
    <name>pBb323S2a</name>
</geneLocation>
<dbReference type="EMBL" id="CP088278">
    <property type="protein sequence ID" value="UGX89555.1"/>
    <property type="molecule type" value="Genomic_DNA"/>
</dbReference>
<evidence type="ECO:0000313" key="2">
    <source>
        <dbReference type="EMBL" id="UGX89555.1"/>
    </source>
</evidence>
<dbReference type="RefSeq" id="WP_166354021.1">
    <property type="nucleotide sequence ID" value="NZ_CP049700.1"/>
</dbReference>
<protein>
    <submittedName>
        <fullName evidence="1">DUF4238 domain-containing protein</fullName>
    </submittedName>
</protein>
<dbReference type="InterPro" id="IPR025332">
    <property type="entry name" value="DUF4238"/>
</dbReference>
<sequence>MSPILGDTVLSAEHEMGGRSIMAKEANAKIQHYVPQYYLRGFVNEKRQLYVVDRPRKKFFRVPTNKVGGEQHFNLVTIPGINPFGMEEALSDLESKVAPVLEQVKGRHSLGDENDRNAILNLVAAVTLRNPKQREAIGEMYNEVAQAQFAQGLATKEGYEPFLATMKAEGRQALPYEEMREMFAKQPELFKVTPSHNFHIMVEASLHEHLVQLYEGRRWQVIVAGEDTGGFVTSDHPVCLRWADVEDHGDLSPGFAVPGTEVIFPLSPRLALRGRFDGEENLVQLSKDEVATINSLLISNAHNQVYARDALFSYMRAPGTPIASGATLDQDETFLTGGKSNKEVKIIGLRSK</sequence>
<organism evidence="1">
    <name type="scientific">Bradyrhizobium barranii subsp. barranii</name>
    <dbReference type="NCBI Taxonomy" id="2823807"/>
    <lineage>
        <taxon>Bacteria</taxon>
        <taxon>Pseudomonadati</taxon>
        <taxon>Pseudomonadota</taxon>
        <taxon>Alphaproteobacteria</taxon>
        <taxon>Hyphomicrobiales</taxon>
        <taxon>Nitrobacteraceae</taxon>
        <taxon>Bradyrhizobium</taxon>
        <taxon>Bradyrhizobium barranii</taxon>
    </lineage>
</organism>
<name>A0A7Z0TSI1_9BRAD</name>
<proteinExistence type="predicted"/>
<dbReference type="Pfam" id="PF14022">
    <property type="entry name" value="DUF4238"/>
    <property type="match status" value="1"/>
</dbReference>
<accession>A0A7Z0TSI1</accession>
<gene>
    <name evidence="2" type="ORF">G6321_00001980</name>
    <name evidence="1" type="ORF">G6321_52865</name>
</gene>
<evidence type="ECO:0000313" key="1">
    <source>
        <dbReference type="EMBL" id="NYY96648.1"/>
    </source>
</evidence>
<evidence type="ECO:0000313" key="3">
    <source>
        <dbReference type="Proteomes" id="UP000564836"/>
    </source>
</evidence>
<dbReference type="EMBL" id="JACBFH010000004">
    <property type="protein sequence ID" value="NYY96648.1"/>
    <property type="molecule type" value="Genomic_DNA"/>
</dbReference>
<dbReference type="AlphaFoldDB" id="A0A7Z0TSI1"/>
<dbReference type="Proteomes" id="UP000564836">
    <property type="component" value="Plasmid pBb323S2a"/>
</dbReference>
<reference evidence="1" key="2">
    <citation type="submission" date="2020-06" db="EMBL/GenBank/DDBJ databases">
        <title>Whole Genome Sequence of Bradyrhizobium sp. Strain 323S2.</title>
        <authorList>
            <person name="Bromfield E.S.P."/>
        </authorList>
    </citation>
    <scope>NUCLEOTIDE SEQUENCE [LARGE SCALE GENOMIC DNA]</scope>
    <source>
        <strain evidence="1">323S2</strain>
    </source>
</reference>
<reference evidence="2 3" key="1">
    <citation type="journal article" date="2017" name="Syst. Appl. Microbiol.">
        <title>Soybeans inoculated with root zone soils of Canadian native legumes harbour diverse and novel Bradyrhizobium spp. that possess agricultural potential.</title>
        <authorList>
            <person name="Bromfield E.S.P."/>
            <person name="Cloutier S."/>
            <person name="Tambong J.T."/>
            <person name="Tran Thi T.V."/>
        </authorList>
    </citation>
    <scope>NUCLEOTIDE SEQUENCE [LARGE SCALE GENOMIC DNA]</scope>
    <source>
        <strain evidence="2 3">323S2</strain>
    </source>
</reference>
<reference evidence="2 3" key="3">
    <citation type="journal article" date="2022" name="Int. J. Syst. Evol. Microbiol.">
        <title>Strains of Bradyrhizobium barranii sp. nov. associated with legumes native to Canada are symbionts of soybeans and belong to different subspecies (subsp. barranii subsp. nov. and subsp. apii subsp. nov.) and symbiovars (sv. glycinearum and sv. septentrionale).</title>
        <authorList>
            <person name="Bromfield E.S.P."/>
            <person name="Cloutier S."/>
            <person name="Wasai-Hara S."/>
            <person name="Minamisawa K."/>
        </authorList>
    </citation>
    <scope>NUCLEOTIDE SEQUENCE [LARGE SCALE GENOMIC DNA]</scope>
    <source>
        <strain evidence="3">323S2</strain>
        <plasmid evidence="2 3">pBb323S2a</plasmid>
    </source>
</reference>
<keyword evidence="2" id="KW-0614">Plasmid</keyword>